<feature type="region of interest" description="Disordered" evidence="6">
    <location>
        <begin position="503"/>
        <end position="523"/>
    </location>
</feature>
<keyword evidence="10" id="KW-1185">Reference proteome</keyword>
<evidence type="ECO:0000256" key="7">
    <source>
        <dbReference type="SAM" id="Phobius"/>
    </source>
</evidence>
<feature type="transmembrane region" description="Helical" evidence="7">
    <location>
        <begin position="202"/>
        <end position="223"/>
    </location>
</feature>
<protein>
    <recommendedName>
        <fullName evidence="8">Major facilitator superfamily (MFS) profile domain-containing protein</fullName>
    </recommendedName>
</protein>
<feature type="transmembrane region" description="Helical" evidence="7">
    <location>
        <begin position="27"/>
        <end position="46"/>
    </location>
</feature>
<name>A0AA36MDG5_CYLNA</name>
<dbReference type="EMBL" id="CATQJL010000326">
    <property type="protein sequence ID" value="CAJ0609079.1"/>
    <property type="molecule type" value="Genomic_DNA"/>
</dbReference>
<feature type="transmembrane region" description="Helical" evidence="7">
    <location>
        <begin position="253"/>
        <end position="272"/>
    </location>
</feature>
<keyword evidence="2" id="KW-0813">Transport</keyword>
<comment type="caution">
    <text evidence="9">The sequence shown here is derived from an EMBL/GenBank/DDBJ whole genome shotgun (WGS) entry which is preliminary data.</text>
</comment>
<evidence type="ECO:0000256" key="3">
    <source>
        <dbReference type="ARBA" id="ARBA00022692"/>
    </source>
</evidence>
<feature type="transmembrane region" description="Helical" evidence="7">
    <location>
        <begin position="430"/>
        <end position="451"/>
    </location>
</feature>
<dbReference type="Pfam" id="PF07690">
    <property type="entry name" value="MFS_1"/>
    <property type="match status" value="2"/>
</dbReference>
<organism evidence="9 10">
    <name type="scientific">Cylicocyclus nassatus</name>
    <name type="common">Nematode worm</name>
    <dbReference type="NCBI Taxonomy" id="53992"/>
    <lineage>
        <taxon>Eukaryota</taxon>
        <taxon>Metazoa</taxon>
        <taxon>Ecdysozoa</taxon>
        <taxon>Nematoda</taxon>
        <taxon>Chromadorea</taxon>
        <taxon>Rhabditida</taxon>
        <taxon>Rhabditina</taxon>
        <taxon>Rhabditomorpha</taxon>
        <taxon>Strongyloidea</taxon>
        <taxon>Strongylidae</taxon>
        <taxon>Cylicocyclus</taxon>
    </lineage>
</organism>
<reference evidence="9" key="1">
    <citation type="submission" date="2023-07" db="EMBL/GenBank/DDBJ databases">
        <authorList>
            <consortium name="CYATHOMIX"/>
        </authorList>
    </citation>
    <scope>NUCLEOTIDE SEQUENCE</scope>
    <source>
        <strain evidence="9">N/A</strain>
    </source>
</reference>
<feature type="transmembrane region" description="Helical" evidence="7">
    <location>
        <begin position="128"/>
        <end position="148"/>
    </location>
</feature>
<feature type="compositionally biased region" description="Polar residues" evidence="6">
    <location>
        <begin position="503"/>
        <end position="520"/>
    </location>
</feature>
<dbReference type="SUPFAM" id="SSF103473">
    <property type="entry name" value="MFS general substrate transporter"/>
    <property type="match status" value="1"/>
</dbReference>
<evidence type="ECO:0000256" key="5">
    <source>
        <dbReference type="ARBA" id="ARBA00023136"/>
    </source>
</evidence>
<evidence type="ECO:0000256" key="2">
    <source>
        <dbReference type="ARBA" id="ARBA00022448"/>
    </source>
</evidence>
<keyword evidence="4 7" id="KW-1133">Transmembrane helix</keyword>
<dbReference type="Proteomes" id="UP001176961">
    <property type="component" value="Unassembled WGS sequence"/>
</dbReference>
<dbReference type="AlphaFoldDB" id="A0AA36MDG5"/>
<keyword evidence="5 7" id="KW-0472">Membrane</keyword>
<feature type="transmembrane region" description="Helical" evidence="7">
    <location>
        <begin position="160"/>
        <end position="182"/>
    </location>
</feature>
<feature type="domain" description="Major facilitator superfamily (MFS) profile" evidence="8">
    <location>
        <begin position="29"/>
        <end position="481"/>
    </location>
</feature>
<evidence type="ECO:0000313" key="9">
    <source>
        <dbReference type="EMBL" id="CAJ0609079.1"/>
    </source>
</evidence>
<evidence type="ECO:0000256" key="6">
    <source>
        <dbReference type="SAM" id="MobiDB-lite"/>
    </source>
</evidence>
<dbReference type="PANTHER" id="PTHR23510">
    <property type="entry name" value="INNER MEMBRANE TRANSPORT PROTEIN YAJR"/>
    <property type="match status" value="1"/>
</dbReference>
<gene>
    <name evidence="9" type="ORF">CYNAS_LOCUS21062</name>
</gene>
<dbReference type="GO" id="GO:0012505">
    <property type="term" value="C:endomembrane system"/>
    <property type="evidence" value="ECO:0007669"/>
    <property type="project" value="UniProtKB-SubCell"/>
</dbReference>
<dbReference type="InterPro" id="IPR020846">
    <property type="entry name" value="MFS_dom"/>
</dbReference>
<dbReference type="CDD" id="cd17326">
    <property type="entry name" value="MFS_MFSD8"/>
    <property type="match status" value="1"/>
</dbReference>
<dbReference type="PROSITE" id="PS50850">
    <property type="entry name" value="MFS"/>
    <property type="match status" value="1"/>
</dbReference>
<evidence type="ECO:0000256" key="4">
    <source>
        <dbReference type="ARBA" id="ARBA00022989"/>
    </source>
</evidence>
<feature type="transmembrane region" description="Helical" evidence="7">
    <location>
        <begin position="66"/>
        <end position="88"/>
    </location>
</feature>
<accession>A0AA36MDG5</accession>
<keyword evidence="3 7" id="KW-0812">Transmembrane</keyword>
<evidence type="ECO:0000256" key="1">
    <source>
        <dbReference type="ARBA" id="ARBA00004127"/>
    </source>
</evidence>
<proteinExistence type="predicted"/>
<evidence type="ECO:0000313" key="10">
    <source>
        <dbReference type="Proteomes" id="UP001176961"/>
    </source>
</evidence>
<dbReference type="GO" id="GO:0005765">
    <property type="term" value="C:lysosomal membrane"/>
    <property type="evidence" value="ECO:0007669"/>
    <property type="project" value="TreeGrafter"/>
</dbReference>
<feature type="transmembrane region" description="Helical" evidence="7">
    <location>
        <begin position="292"/>
        <end position="316"/>
    </location>
</feature>
<dbReference type="Gene3D" id="1.20.1250.20">
    <property type="entry name" value="MFS general substrate transporter like domains"/>
    <property type="match status" value="1"/>
</dbReference>
<dbReference type="InterPro" id="IPR051068">
    <property type="entry name" value="MFS_Domain-Containing_Protein"/>
</dbReference>
<evidence type="ECO:0000259" key="8">
    <source>
        <dbReference type="PROSITE" id="PS50850"/>
    </source>
</evidence>
<sequence>MKLKTVDSQCSTVAGSLEKDEEPTTDWISCIVASVIALFAAIQNTIYFSSLWPYLTQLDPKASEAFFGWITAVYSLAQAVMCVGFGYLQNRMGQSRIPIIIGLSIMFLGNVIYLFCGISSLSPKWVMFVSRFVTGLGAGVVTVLRTHAVSASTVHDRSRAISLNSGSFALGLTIGPGIQIIFSPLGYPGHKIAGSLFLDMYTAPAFMGILANLICACLVVFLFRESNIGLQKAVFTENEEHQRFYALPRYDTIAVMICIFTRFAQMFVITNLETLGAPLAMTMFSWNKQETVQYMSLMHGGFGFVGFIMYAISVFYDFGKVLDHRIGVSVGLFALVVFHMLTFPWWGLPGSTPYQQEYIEINGTMIRDPDPVGCKTSFDWCAYTPPINPILFVVAYVFIVGPAFSLINVSMNTIFSTILGPRSQGTMQGVLLLSGSIARMLGPIFVANLFTSHGPRPAWGIEIILSGIGALLWLIFYKRITPLKLPDTLNAGDVFKSKYGTPFSSHNSGDQDQAKKTGSSIKEEEALHSKATRILPQVKDKEELYATERITVKDCQDQGQGRAANTPPELLQIIYYFQ</sequence>
<dbReference type="GO" id="GO:0022857">
    <property type="term" value="F:transmembrane transporter activity"/>
    <property type="evidence" value="ECO:0007669"/>
    <property type="project" value="InterPro"/>
</dbReference>
<feature type="transmembrane region" description="Helical" evidence="7">
    <location>
        <begin position="100"/>
        <end position="122"/>
    </location>
</feature>
<dbReference type="InterPro" id="IPR011701">
    <property type="entry name" value="MFS"/>
</dbReference>
<dbReference type="PANTHER" id="PTHR23510:SF3">
    <property type="entry name" value="MAJOR FACILITATOR SUPERFAMILY DOMAIN-CONTAINING PROTEIN 8"/>
    <property type="match status" value="1"/>
</dbReference>
<comment type="subcellular location">
    <subcellularLocation>
        <location evidence="1">Endomembrane system</location>
        <topology evidence="1">Multi-pass membrane protein</topology>
    </subcellularLocation>
</comment>
<feature type="transmembrane region" description="Helical" evidence="7">
    <location>
        <begin position="457"/>
        <end position="476"/>
    </location>
</feature>
<dbReference type="InterPro" id="IPR036259">
    <property type="entry name" value="MFS_trans_sf"/>
</dbReference>
<feature type="transmembrane region" description="Helical" evidence="7">
    <location>
        <begin position="390"/>
        <end position="409"/>
    </location>
</feature>
<feature type="transmembrane region" description="Helical" evidence="7">
    <location>
        <begin position="328"/>
        <end position="348"/>
    </location>
</feature>